<dbReference type="Pfam" id="PF10355">
    <property type="entry name" value="Ytp1"/>
    <property type="match status" value="1"/>
</dbReference>
<feature type="transmembrane region" description="Helical" evidence="2">
    <location>
        <begin position="130"/>
        <end position="148"/>
    </location>
</feature>
<feature type="compositionally biased region" description="Acidic residues" evidence="1">
    <location>
        <begin position="193"/>
        <end position="202"/>
    </location>
</feature>
<dbReference type="AlphaFoldDB" id="A0A6G1HVD9"/>
<feature type="domain" description="Protein YTP1-like C-terminal" evidence="5">
    <location>
        <begin position="258"/>
        <end position="544"/>
    </location>
</feature>
<dbReference type="PANTHER" id="PTHR31685:SF3">
    <property type="entry name" value="INTEGRAL MEMBRANE PROTEIN (AFU_ORTHOLOGUE AFUA_6G12730)"/>
    <property type="match status" value="1"/>
</dbReference>
<dbReference type="Proteomes" id="UP000799640">
    <property type="component" value="Unassembled WGS sequence"/>
</dbReference>
<evidence type="ECO:0000256" key="1">
    <source>
        <dbReference type="SAM" id="MobiDB-lite"/>
    </source>
</evidence>
<feature type="transmembrane region" description="Helical" evidence="2">
    <location>
        <begin position="419"/>
        <end position="438"/>
    </location>
</feature>
<evidence type="ECO:0000256" key="2">
    <source>
        <dbReference type="SAM" id="Phobius"/>
    </source>
</evidence>
<sequence>MPRTRSLARSALLLSTLLPTTLASPHGGAYDTMSTSAPAPAAAGNATAGTEPANYFRHDGSGAWIYGHIFLMSIAWIILLPLSAFLSVARSRLTLTTQLAFFATNAAGLALGTVYNARTPDLYLGNAHHRAGWAITLLAGVWIAAGVVDTVAQRLRTPVSAANMARYTRLQGLERRWSGDSGHGASEEGVPSLEEEKEEEKEEAGGYADVELEEEEVRPVGRFDRFVAANLQRFAVGKTLVVNRVVYVLLERCLAVLGFVALTTGVVTFGGLFRGNAVFNGLAHWIKGGIFFWYGLITLGRWMGSFADLGWAWNVRPSRSVINDWRARVPSAEFVESAVICTYGASNVFMEHLAAWGDAWSAQDFEHVSITVLFFGGGLLGMLIESTRIRELLAANLLAAKDTDPSASTDPAWSPPPHYAVPLNPLPALVILLLGLMMSSHTQESMVSSMIHAQWGNLFVGYALARAATYILLYIRPPVSHLPARPPSELVAAFCLTAGGAVFMVSARDVVAAVEGAGLDAMFVFTVGMGGTAMVMAWVVVLGAVMGAARRWEAAKSVGL</sequence>
<dbReference type="PANTHER" id="PTHR31685">
    <property type="entry name" value="INTEGRAL MEMBRANE PROTEIN (AFU_ORTHOLOGUE AFUA_6G12730)-RELATED"/>
    <property type="match status" value="1"/>
</dbReference>
<feature type="transmembrane region" description="Helical" evidence="2">
    <location>
        <begin position="253"/>
        <end position="272"/>
    </location>
</feature>
<dbReference type="OrthoDB" id="4005299at2759"/>
<dbReference type="EMBL" id="ML996696">
    <property type="protein sequence ID" value="KAF2399972.1"/>
    <property type="molecule type" value="Genomic_DNA"/>
</dbReference>
<feature type="transmembrane region" description="Helical" evidence="2">
    <location>
        <begin position="99"/>
        <end position="118"/>
    </location>
</feature>
<dbReference type="Pfam" id="PF10348">
    <property type="entry name" value="DUF2427"/>
    <property type="match status" value="1"/>
</dbReference>
<evidence type="ECO:0000313" key="7">
    <source>
        <dbReference type="Proteomes" id="UP000799640"/>
    </source>
</evidence>
<evidence type="ECO:0000313" key="6">
    <source>
        <dbReference type="EMBL" id="KAF2399972.1"/>
    </source>
</evidence>
<feature type="region of interest" description="Disordered" evidence="1">
    <location>
        <begin position="178"/>
        <end position="206"/>
    </location>
</feature>
<dbReference type="InterPro" id="IPR018827">
    <property type="entry name" value="YTP1_C"/>
</dbReference>
<feature type="transmembrane region" description="Helical" evidence="2">
    <location>
        <begin position="292"/>
        <end position="313"/>
    </location>
</feature>
<keyword evidence="2" id="KW-0812">Transmembrane</keyword>
<keyword evidence="2" id="KW-0472">Membrane</keyword>
<keyword evidence="7" id="KW-1185">Reference proteome</keyword>
<feature type="transmembrane region" description="Helical" evidence="2">
    <location>
        <begin position="522"/>
        <end position="546"/>
    </location>
</feature>
<keyword evidence="3" id="KW-0732">Signal</keyword>
<name>A0A6G1HVD9_9PEZI</name>
<gene>
    <name evidence="6" type="ORF">EJ06DRAFT_538196</name>
</gene>
<feature type="domain" description="DUF2427" evidence="4">
    <location>
        <begin position="52"/>
        <end position="151"/>
    </location>
</feature>
<feature type="transmembrane region" description="Helical" evidence="2">
    <location>
        <begin position="458"/>
        <end position="475"/>
    </location>
</feature>
<evidence type="ECO:0000259" key="5">
    <source>
        <dbReference type="Pfam" id="PF10355"/>
    </source>
</evidence>
<feature type="transmembrane region" description="Helical" evidence="2">
    <location>
        <begin position="63"/>
        <end position="87"/>
    </location>
</feature>
<evidence type="ECO:0000256" key="3">
    <source>
        <dbReference type="SAM" id="SignalP"/>
    </source>
</evidence>
<evidence type="ECO:0008006" key="8">
    <source>
        <dbReference type="Google" id="ProtNLM"/>
    </source>
</evidence>
<dbReference type="InterPro" id="IPR018825">
    <property type="entry name" value="DUF2427"/>
</dbReference>
<accession>A0A6G1HVD9</accession>
<protein>
    <recommendedName>
        <fullName evidence="8">Integral membrane protein</fullName>
    </recommendedName>
</protein>
<feature type="chain" id="PRO_5026017956" description="Integral membrane protein" evidence="3">
    <location>
        <begin position="24"/>
        <end position="560"/>
    </location>
</feature>
<keyword evidence="2" id="KW-1133">Transmembrane helix</keyword>
<evidence type="ECO:0000259" key="4">
    <source>
        <dbReference type="Pfam" id="PF10348"/>
    </source>
</evidence>
<reference evidence="6" key="1">
    <citation type="journal article" date="2020" name="Stud. Mycol.">
        <title>101 Dothideomycetes genomes: a test case for predicting lifestyles and emergence of pathogens.</title>
        <authorList>
            <person name="Haridas S."/>
            <person name="Albert R."/>
            <person name="Binder M."/>
            <person name="Bloem J."/>
            <person name="Labutti K."/>
            <person name="Salamov A."/>
            <person name="Andreopoulos B."/>
            <person name="Baker S."/>
            <person name="Barry K."/>
            <person name="Bills G."/>
            <person name="Bluhm B."/>
            <person name="Cannon C."/>
            <person name="Castanera R."/>
            <person name="Culley D."/>
            <person name="Daum C."/>
            <person name="Ezra D."/>
            <person name="Gonzalez J."/>
            <person name="Henrissat B."/>
            <person name="Kuo A."/>
            <person name="Liang C."/>
            <person name="Lipzen A."/>
            <person name="Lutzoni F."/>
            <person name="Magnuson J."/>
            <person name="Mondo S."/>
            <person name="Nolan M."/>
            <person name="Ohm R."/>
            <person name="Pangilinan J."/>
            <person name="Park H.-J."/>
            <person name="Ramirez L."/>
            <person name="Alfaro M."/>
            <person name="Sun H."/>
            <person name="Tritt A."/>
            <person name="Yoshinaga Y."/>
            <person name="Zwiers L.-H."/>
            <person name="Turgeon B."/>
            <person name="Goodwin S."/>
            <person name="Spatafora J."/>
            <person name="Crous P."/>
            <person name="Grigoriev I."/>
        </authorList>
    </citation>
    <scope>NUCLEOTIDE SEQUENCE</scope>
    <source>
        <strain evidence="6">CBS 262.69</strain>
    </source>
</reference>
<feature type="transmembrane region" description="Helical" evidence="2">
    <location>
        <begin position="487"/>
        <end position="507"/>
    </location>
</feature>
<feature type="signal peptide" evidence="3">
    <location>
        <begin position="1"/>
        <end position="23"/>
    </location>
</feature>
<organism evidence="6 7">
    <name type="scientific">Trichodelitschia bisporula</name>
    <dbReference type="NCBI Taxonomy" id="703511"/>
    <lineage>
        <taxon>Eukaryota</taxon>
        <taxon>Fungi</taxon>
        <taxon>Dikarya</taxon>
        <taxon>Ascomycota</taxon>
        <taxon>Pezizomycotina</taxon>
        <taxon>Dothideomycetes</taxon>
        <taxon>Dothideomycetes incertae sedis</taxon>
        <taxon>Phaeotrichales</taxon>
        <taxon>Phaeotrichaceae</taxon>
        <taxon>Trichodelitschia</taxon>
    </lineage>
</organism>
<proteinExistence type="predicted"/>